<protein>
    <recommendedName>
        <fullName evidence="3">IMP dehydrogenase/GMP reductase</fullName>
    </recommendedName>
</protein>
<keyword evidence="2" id="KW-1185">Reference proteome</keyword>
<dbReference type="AlphaFoldDB" id="A0A392SQM1"/>
<proteinExistence type="predicted"/>
<name>A0A392SQM1_9FABA</name>
<comment type="caution">
    <text evidence="1">The sequence shown here is derived from an EMBL/GenBank/DDBJ whole genome shotgun (WGS) entry which is preliminary data.</text>
</comment>
<dbReference type="Proteomes" id="UP000265520">
    <property type="component" value="Unassembled WGS sequence"/>
</dbReference>
<evidence type="ECO:0008006" key="3">
    <source>
        <dbReference type="Google" id="ProtNLM"/>
    </source>
</evidence>
<reference evidence="1 2" key="1">
    <citation type="journal article" date="2018" name="Front. Plant Sci.">
        <title>Red Clover (Trifolium pratense) and Zigzag Clover (T. medium) - A Picture of Genomic Similarities and Differences.</title>
        <authorList>
            <person name="Dluhosova J."/>
            <person name="Istvanek J."/>
            <person name="Nedelnik J."/>
            <person name="Repkova J."/>
        </authorList>
    </citation>
    <scope>NUCLEOTIDE SEQUENCE [LARGE SCALE GENOMIC DNA]</scope>
    <source>
        <strain evidence="2">cv. 10/8</strain>
        <tissue evidence="1">Leaf</tissue>
    </source>
</reference>
<organism evidence="1 2">
    <name type="scientific">Trifolium medium</name>
    <dbReference type="NCBI Taxonomy" id="97028"/>
    <lineage>
        <taxon>Eukaryota</taxon>
        <taxon>Viridiplantae</taxon>
        <taxon>Streptophyta</taxon>
        <taxon>Embryophyta</taxon>
        <taxon>Tracheophyta</taxon>
        <taxon>Spermatophyta</taxon>
        <taxon>Magnoliopsida</taxon>
        <taxon>eudicotyledons</taxon>
        <taxon>Gunneridae</taxon>
        <taxon>Pentapetalae</taxon>
        <taxon>rosids</taxon>
        <taxon>fabids</taxon>
        <taxon>Fabales</taxon>
        <taxon>Fabaceae</taxon>
        <taxon>Papilionoideae</taxon>
        <taxon>50 kb inversion clade</taxon>
        <taxon>NPAAA clade</taxon>
        <taxon>Hologalegina</taxon>
        <taxon>IRL clade</taxon>
        <taxon>Trifolieae</taxon>
        <taxon>Trifolium</taxon>
    </lineage>
</organism>
<dbReference type="EMBL" id="LXQA010420421">
    <property type="protein sequence ID" value="MCI50697.1"/>
    <property type="molecule type" value="Genomic_DNA"/>
</dbReference>
<evidence type="ECO:0000313" key="1">
    <source>
        <dbReference type="EMBL" id="MCI50697.1"/>
    </source>
</evidence>
<sequence length="29" mass="3238">MPSGEISVTLDDVHCLLHLPIQGRLLDHK</sequence>
<feature type="non-terminal residue" evidence="1">
    <location>
        <position position="29"/>
    </location>
</feature>
<evidence type="ECO:0000313" key="2">
    <source>
        <dbReference type="Proteomes" id="UP000265520"/>
    </source>
</evidence>
<accession>A0A392SQM1</accession>